<dbReference type="SUPFAM" id="SSF75217">
    <property type="entry name" value="alpha/beta knot"/>
    <property type="match status" value="1"/>
</dbReference>
<dbReference type="OMA" id="MQNNEVY"/>
<dbReference type="OrthoDB" id="361029at2759"/>
<reference evidence="3 4" key="1">
    <citation type="journal article" date="2012" name="G3 (Bethesda)">
        <title>Pichia sorbitophila, an interspecies yeast hybrid reveals early steps of genome resolution following polyploidization.</title>
        <authorList>
            <person name="Leh Louis V."/>
            <person name="Despons L."/>
            <person name="Friedrich A."/>
            <person name="Martin T."/>
            <person name="Durrens P."/>
            <person name="Casaregola S."/>
            <person name="Neuveglise C."/>
            <person name="Fairhead C."/>
            <person name="Marck C."/>
            <person name="Cruz J.A."/>
            <person name="Straub M.L."/>
            <person name="Kugler V."/>
            <person name="Sacerdot C."/>
            <person name="Uzunov Z."/>
            <person name="Thierry A."/>
            <person name="Weiss S."/>
            <person name="Bleykasten C."/>
            <person name="De Montigny J."/>
            <person name="Jacques N."/>
            <person name="Jung P."/>
            <person name="Lemaire M."/>
            <person name="Mallet S."/>
            <person name="Morel G."/>
            <person name="Richard G.F."/>
            <person name="Sarkar A."/>
            <person name="Savel G."/>
            <person name="Schacherer J."/>
            <person name="Seret M.L."/>
            <person name="Talla E."/>
            <person name="Samson G."/>
            <person name="Jubin C."/>
            <person name="Poulain J."/>
            <person name="Vacherie B."/>
            <person name="Barbe V."/>
            <person name="Pelletier E."/>
            <person name="Sherman D.J."/>
            <person name="Westhof E."/>
            <person name="Weissenbach J."/>
            <person name="Baret P.V."/>
            <person name="Wincker P."/>
            <person name="Gaillardin C."/>
            <person name="Dujon B."/>
            <person name="Souciet J.L."/>
        </authorList>
    </citation>
    <scope>NUCLEOTIDE SEQUENCE [LARGE SCALE GENOMIC DNA]</scope>
    <source>
        <strain evidence="4">ATCC MYA-4447 / BCRC 22081 / CBS 7064 / NBRC 10061 / NRRL Y-12695</strain>
    </source>
</reference>
<dbReference type="InterPro" id="IPR003750">
    <property type="entry name" value="Put_MeTrfase-C9orf114-like"/>
</dbReference>
<dbReference type="eggNOG" id="KOG3925">
    <property type="taxonomic scope" value="Eukaryota"/>
</dbReference>
<dbReference type="InterPro" id="IPR029028">
    <property type="entry name" value="Alpha/beta_knot_MTases"/>
</dbReference>
<dbReference type="PANTHER" id="PTHR12150">
    <property type="entry name" value="CLASS IV SAM-BINDING METHYLTRANSFERASE-RELATED"/>
    <property type="match status" value="1"/>
</dbReference>
<dbReference type="PANTHER" id="PTHR12150:SF13">
    <property type="entry name" value="METHYLTRANSFERASE C9ORF114-RELATED"/>
    <property type="match status" value="1"/>
</dbReference>
<proteinExistence type="inferred from homology"/>
<feature type="compositionally biased region" description="Basic and acidic residues" evidence="2">
    <location>
        <begin position="1"/>
        <end position="12"/>
    </location>
</feature>
<dbReference type="InterPro" id="IPR029026">
    <property type="entry name" value="tRNA_m1G_MTases_N"/>
</dbReference>
<dbReference type="Pfam" id="PF02598">
    <property type="entry name" value="Methyltrn_RNA_3"/>
    <property type="match status" value="1"/>
</dbReference>
<name>G8YCW5_PICSO</name>
<dbReference type="EMBL" id="FO082050">
    <property type="protein sequence ID" value="CCE82796.1"/>
    <property type="molecule type" value="Genomic_DNA"/>
</dbReference>
<evidence type="ECO:0000313" key="4">
    <source>
        <dbReference type="Proteomes" id="UP000005222"/>
    </source>
</evidence>
<gene>
    <name evidence="3" type="primary">Piso0_002543</name>
    <name evidence="3" type="ORF">GNLVRS01_PISO0J14287g</name>
</gene>
<evidence type="ECO:0000256" key="1">
    <source>
        <dbReference type="ARBA" id="ARBA00009841"/>
    </source>
</evidence>
<feature type="region of interest" description="Disordered" evidence="2">
    <location>
        <begin position="82"/>
        <end position="129"/>
    </location>
</feature>
<dbReference type="HOGENOM" id="CLU_061859_0_0_1"/>
<evidence type="ECO:0000313" key="3">
    <source>
        <dbReference type="EMBL" id="CCE82796.1"/>
    </source>
</evidence>
<accession>G8YCW5</accession>
<feature type="compositionally biased region" description="Basic and acidic residues" evidence="2">
    <location>
        <begin position="102"/>
        <end position="122"/>
    </location>
</feature>
<keyword evidence="4" id="KW-1185">Reference proteome</keyword>
<dbReference type="InParanoid" id="G8YCW5"/>
<protein>
    <submittedName>
        <fullName evidence="3">Piso0_002543 protein</fullName>
    </submittedName>
</protein>
<feature type="region of interest" description="Disordered" evidence="2">
    <location>
        <begin position="1"/>
        <end position="21"/>
    </location>
</feature>
<dbReference type="CDD" id="cd18086">
    <property type="entry name" value="HsC9orf114-like"/>
    <property type="match status" value="1"/>
</dbReference>
<organism evidence="3 4">
    <name type="scientific">Pichia sorbitophila (strain ATCC MYA-4447 / BCRC 22081 / CBS 7064 / NBRC 10061 / NRRL Y-12695)</name>
    <name type="common">Hybrid yeast</name>
    <dbReference type="NCBI Taxonomy" id="559304"/>
    <lineage>
        <taxon>Eukaryota</taxon>
        <taxon>Fungi</taxon>
        <taxon>Dikarya</taxon>
        <taxon>Ascomycota</taxon>
        <taxon>Saccharomycotina</taxon>
        <taxon>Pichiomycetes</taxon>
        <taxon>Debaryomycetaceae</taxon>
        <taxon>Millerozyma</taxon>
    </lineage>
</organism>
<comment type="similarity">
    <text evidence="1">Belongs to the class IV-like SAM-binding methyltransferase superfamily.</text>
</comment>
<dbReference type="Gene3D" id="3.40.1280.10">
    <property type="match status" value="2"/>
</dbReference>
<dbReference type="STRING" id="559304.G8YCW5"/>
<dbReference type="Proteomes" id="UP000005222">
    <property type="component" value="Chromosome J"/>
</dbReference>
<dbReference type="FunCoup" id="G8YCW5">
    <property type="interactions" value="1587"/>
</dbReference>
<evidence type="ECO:0000256" key="2">
    <source>
        <dbReference type="SAM" id="MobiDB-lite"/>
    </source>
</evidence>
<dbReference type="AlphaFoldDB" id="G8YCW5"/>
<sequence>MGKKGEAKKEVPTKVPSKTSPSRRFALCIPSSIISASNARNLEQITYVAYQVAKAATIYNVVEVVILDIPSPEEQERLAEQEATTVVSSSSDKGGKKIKFNLNDKDAVETPGEKDSQADDHTSSSNQHVADSNNGLLFATLLQFFMTPPYLVKAVFGGSEFSSKLKYARKLPKISTLPFMSNNNVFADFKEGLTVPKKALKIKKKNKKPVSRKFNSTKYVNIGSDAPLVLSSEVPVNVRVTVDIKNKKVVSPAQAYGVVGAHSAFGFHVRFCKKFSAVFTECSIPAGYTQSIYVRSDDYFSSSATAASKLSAVSASSMPAEGTILLVVGNIKDLDYSFGLDKQSFPSLESSVSFFDGQLPVADSTRIEDAALIALSKLSD</sequence>